<dbReference type="Proteomes" id="UP000076405">
    <property type="component" value="Chromosome"/>
</dbReference>
<dbReference type="AlphaFoldDB" id="A0AAC9B0X8"/>
<accession>A0AAC9B0X8</accession>
<name>A0AAC9B0X8_9LACO</name>
<keyword evidence="4" id="KW-1185">Reference proteome</keyword>
<evidence type="ECO:0000313" key="4">
    <source>
        <dbReference type="Proteomes" id="UP000076244"/>
    </source>
</evidence>
<sequence>MNHRVVAASHQVLIVISKVVIEKGLIIYENGQSFFIFAFFILIV</sequence>
<evidence type="ECO:0000313" key="3">
    <source>
        <dbReference type="EMBL" id="AMV68030.1"/>
    </source>
</evidence>
<keyword evidence="1" id="KW-0472">Membrane</keyword>
<evidence type="ECO:0000313" key="5">
    <source>
        <dbReference type="Proteomes" id="UP000076405"/>
    </source>
</evidence>
<evidence type="ECO:0000313" key="2">
    <source>
        <dbReference type="EMBL" id="AMV62116.1"/>
    </source>
</evidence>
<gene>
    <name evidence="2" type="ORF">ADU70_0616</name>
    <name evidence="3" type="ORF">ADU72_2109</name>
</gene>
<evidence type="ECO:0000256" key="1">
    <source>
        <dbReference type="SAM" id="Phobius"/>
    </source>
</evidence>
<protein>
    <submittedName>
        <fullName evidence="2">Uncharacterized protein</fullName>
    </submittedName>
</protein>
<proteinExistence type="predicted"/>
<keyword evidence="1" id="KW-1133">Transmembrane helix</keyword>
<dbReference type="EMBL" id="CP012288">
    <property type="protein sequence ID" value="AMV68030.1"/>
    <property type="molecule type" value="Genomic_DNA"/>
</dbReference>
<reference evidence="4 5" key="1">
    <citation type="journal article" date="2016" name="PLoS ONE">
        <title>The Identification of Novel Diagnostic Marker Genes for the Detection of Beer Spoiling Pediococcus damnosus Strains Using the BlAst Diagnostic Gene findEr.</title>
        <authorList>
            <person name="Behr J."/>
            <person name="Geissler A.J."/>
            <person name="Schmid J."/>
            <person name="Zehe A."/>
            <person name="Vogel R.F."/>
        </authorList>
    </citation>
    <scope>NUCLEOTIDE SEQUENCE [LARGE SCALE GENOMIC DNA]</scope>
    <source>
        <strain evidence="2 5">TMW 2.1533</strain>
        <strain evidence="3 4">TMW 2.1535</strain>
    </source>
</reference>
<dbReference type="KEGG" id="pdm:ADU72_2109"/>
<keyword evidence="1" id="KW-0812">Transmembrane</keyword>
<feature type="transmembrane region" description="Helical" evidence="1">
    <location>
        <begin position="25"/>
        <end position="43"/>
    </location>
</feature>
<dbReference type="Proteomes" id="UP000076244">
    <property type="component" value="Chromosome"/>
</dbReference>
<dbReference type="EMBL" id="CP012275">
    <property type="protein sequence ID" value="AMV62116.1"/>
    <property type="molecule type" value="Genomic_DNA"/>
</dbReference>
<organism evidence="2 5">
    <name type="scientific">Pediococcus damnosus</name>
    <dbReference type="NCBI Taxonomy" id="51663"/>
    <lineage>
        <taxon>Bacteria</taxon>
        <taxon>Bacillati</taxon>
        <taxon>Bacillota</taxon>
        <taxon>Bacilli</taxon>
        <taxon>Lactobacillales</taxon>
        <taxon>Lactobacillaceae</taxon>
        <taxon>Pediococcus</taxon>
    </lineage>
</organism>